<dbReference type="PANTHER" id="PTHR32183:SF11">
    <property type="entry name" value="THIOL METHYLTRANSFERASE 2-RELATED"/>
    <property type="match status" value="1"/>
</dbReference>
<dbReference type="GO" id="GO:0032259">
    <property type="term" value="P:methylation"/>
    <property type="evidence" value="ECO:0007669"/>
    <property type="project" value="UniProtKB-KW"/>
</dbReference>
<name>A0A7W6EQQ7_9BACT</name>
<sequence length="192" mass="21603">MGDFLDKNYWDERYLQHQTGWDIGYVSPPLKQFFDTLTDKHLRILIPGGGNSYEAAYLLEQGFDNVTVVDISEVVCQRLVDDYQKKGLQVVCADFFEHSGVYDLIVEQTFFCAISPSLRSKYVQKMMELLSEDGLLAGLLFNRAFEGGPPFGGNVAEYQALFDKAGFKVTFDLAPASIPPRAGSEVFFIAKR</sequence>
<dbReference type="PANTHER" id="PTHR32183">
    <property type="match status" value="1"/>
</dbReference>
<dbReference type="GO" id="GO:0008757">
    <property type="term" value="F:S-adenosylmethionine-dependent methyltransferase activity"/>
    <property type="evidence" value="ECO:0007669"/>
    <property type="project" value="InterPro"/>
</dbReference>
<evidence type="ECO:0000313" key="6">
    <source>
        <dbReference type="Proteomes" id="UP000541352"/>
    </source>
</evidence>
<organism evidence="5 6">
    <name type="scientific">Runella defluvii</name>
    <dbReference type="NCBI Taxonomy" id="370973"/>
    <lineage>
        <taxon>Bacteria</taxon>
        <taxon>Pseudomonadati</taxon>
        <taxon>Bacteroidota</taxon>
        <taxon>Cytophagia</taxon>
        <taxon>Cytophagales</taxon>
        <taxon>Spirosomataceae</taxon>
        <taxon>Runella</taxon>
    </lineage>
</organism>
<evidence type="ECO:0000256" key="3">
    <source>
        <dbReference type="ARBA" id="ARBA00022679"/>
    </source>
</evidence>
<keyword evidence="3 5" id="KW-0808">Transferase</keyword>
<dbReference type="Pfam" id="PF05724">
    <property type="entry name" value="TPMT"/>
    <property type="match status" value="1"/>
</dbReference>
<keyword evidence="6" id="KW-1185">Reference proteome</keyword>
<dbReference type="CDD" id="cd02440">
    <property type="entry name" value="AdoMet_MTases"/>
    <property type="match status" value="1"/>
</dbReference>
<keyword evidence="1" id="KW-0597">Phosphoprotein</keyword>
<dbReference type="InterPro" id="IPR029063">
    <property type="entry name" value="SAM-dependent_MTases_sf"/>
</dbReference>
<evidence type="ECO:0000256" key="1">
    <source>
        <dbReference type="ARBA" id="ARBA00022553"/>
    </source>
</evidence>
<keyword evidence="2 5" id="KW-0489">Methyltransferase</keyword>
<evidence type="ECO:0000256" key="2">
    <source>
        <dbReference type="ARBA" id="ARBA00022603"/>
    </source>
</evidence>
<dbReference type="EMBL" id="JACIBY010000005">
    <property type="protein sequence ID" value="MBB3838753.1"/>
    <property type="molecule type" value="Genomic_DNA"/>
</dbReference>
<accession>A0A7W6EQQ7</accession>
<evidence type="ECO:0000256" key="4">
    <source>
        <dbReference type="ARBA" id="ARBA00022691"/>
    </source>
</evidence>
<dbReference type="RefSeq" id="WP_183974454.1">
    <property type="nucleotide sequence ID" value="NZ_JACIBY010000005.1"/>
</dbReference>
<reference evidence="5 6" key="1">
    <citation type="submission" date="2020-08" db="EMBL/GenBank/DDBJ databases">
        <title>Genomic Encyclopedia of Type Strains, Phase IV (KMG-IV): sequencing the most valuable type-strain genomes for metagenomic binning, comparative biology and taxonomic classification.</title>
        <authorList>
            <person name="Goeker M."/>
        </authorList>
    </citation>
    <scope>NUCLEOTIDE SEQUENCE [LARGE SCALE GENOMIC DNA]</scope>
    <source>
        <strain evidence="5 6">DSM 17976</strain>
    </source>
</reference>
<dbReference type="SUPFAM" id="SSF53335">
    <property type="entry name" value="S-adenosyl-L-methionine-dependent methyltransferases"/>
    <property type="match status" value="1"/>
</dbReference>
<protein>
    <submittedName>
        <fullName evidence="5">SAM-dependent methyltransferase</fullName>
    </submittedName>
</protein>
<dbReference type="InterPro" id="IPR008854">
    <property type="entry name" value="TPMT"/>
</dbReference>
<dbReference type="AlphaFoldDB" id="A0A7W6EQQ7"/>
<dbReference type="Gene3D" id="3.40.50.150">
    <property type="entry name" value="Vaccinia Virus protein VP39"/>
    <property type="match status" value="1"/>
</dbReference>
<gene>
    <name evidence="5" type="ORF">FHS57_002759</name>
</gene>
<comment type="caution">
    <text evidence="5">The sequence shown here is derived from an EMBL/GenBank/DDBJ whole genome shotgun (WGS) entry which is preliminary data.</text>
</comment>
<evidence type="ECO:0000313" key="5">
    <source>
        <dbReference type="EMBL" id="MBB3838753.1"/>
    </source>
</evidence>
<keyword evidence="4" id="KW-0949">S-adenosyl-L-methionine</keyword>
<proteinExistence type="predicted"/>
<dbReference type="Proteomes" id="UP000541352">
    <property type="component" value="Unassembled WGS sequence"/>
</dbReference>
<dbReference type="PROSITE" id="PS51585">
    <property type="entry name" value="SAM_MT_TPMT"/>
    <property type="match status" value="1"/>
</dbReference>